<comment type="similarity">
    <text evidence="2">Belongs to the glycosyl hydrolase 31 family.</text>
</comment>
<name>A0A0S4TLA8_CRYHO</name>
<dbReference type="InterPro" id="IPR025887">
    <property type="entry name" value="Glyco_hydro_31_N_dom"/>
</dbReference>
<evidence type="ECO:0000256" key="3">
    <source>
        <dbReference type="ARBA" id="ARBA00022729"/>
    </source>
</evidence>
<dbReference type="VEuPathDB" id="CryptoDB:CHUDEA8_1420"/>
<accession>A0A0S4TLA8</accession>
<evidence type="ECO:0000256" key="7">
    <source>
        <dbReference type="SAM" id="SignalP"/>
    </source>
</evidence>
<dbReference type="InterPro" id="IPR013780">
    <property type="entry name" value="Glyco_hydro_b"/>
</dbReference>
<dbReference type="Pfam" id="PF13802">
    <property type="entry name" value="Gal_mutarotas_2"/>
    <property type="match status" value="1"/>
</dbReference>
<keyword evidence="5" id="KW-0325">Glycoprotein</keyword>
<comment type="pathway">
    <text evidence="1">Glycan metabolism.</text>
</comment>
<evidence type="ECO:0000259" key="10">
    <source>
        <dbReference type="Pfam" id="PF21365"/>
    </source>
</evidence>
<dbReference type="VEuPathDB" id="CryptoDB:Chro.80167"/>
<dbReference type="Gene3D" id="3.20.20.80">
    <property type="entry name" value="Glycosidases"/>
    <property type="match status" value="2"/>
</dbReference>
<dbReference type="GO" id="GO:0005975">
    <property type="term" value="P:carbohydrate metabolic process"/>
    <property type="evidence" value="ECO:0007669"/>
    <property type="project" value="InterPro"/>
</dbReference>
<evidence type="ECO:0000259" key="8">
    <source>
        <dbReference type="Pfam" id="PF01055"/>
    </source>
</evidence>
<feature type="domain" description="Glycoside hydrolase family 31 N-terminal" evidence="9">
    <location>
        <begin position="195"/>
        <end position="409"/>
    </location>
</feature>
<dbReference type="VEuPathDB" id="CryptoDB:Chro.30190"/>
<reference evidence="11" key="1">
    <citation type="submission" date="2015-08" db="EMBL/GenBank/DDBJ databases">
        <authorList>
            <person name="Babu N.S."/>
            <person name="Beckwith C.J."/>
            <person name="Beseler K.G."/>
            <person name="Brison A."/>
            <person name="Carone J.V."/>
            <person name="Caskin T.P."/>
            <person name="Diamond M."/>
            <person name="Durham M.E."/>
            <person name="Foxe J.M."/>
            <person name="Go M."/>
            <person name="Henderson B.A."/>
            <person name="Jones I.B."/>
            <person name="McGettigan J.A."/>
            <person name="Micheletti S.J."/>
            <person name="Nasrallah M.E."/>
            <person name="Ortiz D."/>
            <person name="Piller C.R."/>
            <person name="Privatt S.R."/>
            <person name="Schneider S.L."/>
            <person name="Sharp S."/>
            <person name="Smith T.C."/>
            <person name="Stanton J.D."/>
            <person name="Ullery H.E."/>
            <person name="Wilson R.J."/>
            <person name="Serrano M.G."/>
            <person name="Buck G."/>
            <person name="Lee V."/>
            <person name="Wang Y."/>
            <person name="Carvalho R."/>
            <person name="Voegtly L."/>
            <person name="Shi R."/>
            <person name="Duckworth R."/>
            <person name="Johnson A."/>
            <person name="Loviza R."/>
            <person name="Walstead R."/>
            <person name="Shah Z."/>
            <person name="Kiflezghi M."/>
            <person name="Wade K."/>
            <person name="Ball S.L."/>
            <person name="Bradley K.W."/>
            <person name="Asai D.J."/>
            <person name="Bowman C.A."/>
            <person name="Russell D.A."/>
            <person name="Pope W.H."/>
            <person name="Jacobs-Sera D."/>
            <person name="Hendrix R.W."/>
            <person name="Hatfull G.F."/>
        </authorList>
    </citation>
    <scope>NUCLEOTIDE SEQUENCE [LARGE SCALE GENOMIC DNA]</scope>
</reference>
<dbReference type="VEuPathDB" id="CryptoDB:ChTU502y2012_388g0100"/>
<gene>
    <name evidence="11" type="ORF">CHUDEA8_1420</name>
</gene>
<organism evidence="11">
    <name type="scientific">Cryptosporidium hominis</name>
    <dbReference type="NCBI Taxonomy" id="237895"/>
    <lineage>
        <taxon>Eukaryota</taxon>
        <taxon>Sar</taxon>
        <taxon>Alveolata</taxon>
        <taxon>Apicomplexa</taxon>
        <taxon>Conoidasida</taxon>
        <taxon>Coccidia</taxon>
        <taxon>Eucoccidiorida</taxon>
        <taxon>Eimeriorina</taxon>
        <taxon>Cryptosporidiidae</taxon>
        <taxon>Cryptosporidium</taxon>
    </lineage>
</organism>
<evidence type="ECO:0000259" key="9">
    <source>
        <dbReference type="Pfam" id="PF13802"/>
    </source>
</evidence>
<dbReference type="GO" id="GO:0006491">
    <property type="term" value="P:N-glycan processing"/>
    <property type="evidence" value="ECO:0007669"/>
    <property type="project" value="TreeGrafter"/>
</dbReference>
<dbReference type="InterPro" id="IPR017853">
    <property type="entry name" value="GH"/>
</dbReference>
<dbReference type="Gene3D" id="2.60.40.1180">
    <property type="entry name" value="Golgi alpha-mannosidase II"/>
    <property type="match status" value="1"/>
</dbReference>
<dbReference type="VEuPathDB" id="CryptoDB:GY17_00000567"/>
<dbReference type="InterPro" id="IPR000322">
    <property type="entry name" value="Glyco_hydro_31_TIM"/>
</dbReference>
<evidence type="ECO:0000256" key="6">
    <source>
        <dbReference type="ARBA" id="ARBA00023295"/>
    </source>
</evidence>
<dbReference type="Proteomes" id="UP000199752">
    <property type="component" value="Chromosome 8"/>
</dbReference>
<feature type="domain" description="Glycoside hydrolase family 31 TIM barrel" evidence="8">
    <location>
        <begin position="626"/>
        <end position="848"/>
    </location>
</feature>
<evidence type="ECO:0000256" key="1">
    <source>
        <dbReference type="ARBA" id="ARBA00004881"/>
    </source>
</evidence>
<evidence type="ECO:0000256" key="5">
    <source>
        <dbReference type="ARBA" id="ARBA00023180"/>
    </source>
</evidence>
<feature type="domain" description="Glycosyl hydrolase family 31 C-terminal" evidence="10">
    <location>
        <begin position="856"/>
        <end position="959"/>
    </location>
</feature>
<evidence type="ECO:0000256" key="4">
    <source>
        <dbReference type="ARBA" id="ARBA00022801"/>
    </source>
</evidence>
<protein>
    <submittedName>
        <fullName evidence="11">Uncharacterized protein</fullName>
    </submittedName>
</protein>
<dbReference type="Gene3D" id="2.60.40.1760">
    <property type="entry name" value="glycosyl hydrolase (family 31)"/>
    <property type="match status" value="1"/>
</dbReference>
<dbReference type="Pfam" id="PF21365">
    <property type="entry name" value="Glyco_hydro_31_3rd"/>
    <property type="match status" value="1"/>
</dbReference>
<feature type="domain" description="Glycoside hydrolase family 31 TIM barrel" evidence="8">
    <location>
        <begin position="460"/>
        <end position="564"/>
    </location>
</feature>
<dbReference type="AlphaFoldDB" id="A0A0S4TLA8"/>
<evidence type="ECO:0000313" key="11">
    <source>
        <dbReference type="EMBL" id="CUV07687.1"/>
    </source>
</evidence>
<dbReference type="Pfam" id="PF01055">
    <property type="entry name" value="Glyco_hydro_31_2nd"/>
    <property type="match status" value="2"/>
</dbReference>
<keyword evidence="6" id="KW-0326">Glycosidase</keyword>
<dbReference type="SUPFAM" id="SSF51445">
    <property type="entry name" value="(Trans)glycosidases"/>
    <property type="match status" value="1"/>
</dbReference>
<proteinExistence type="inferred from homology"/>
<feature type="chain" id="PRO_5006627882" evidence="7">
    <location>
        <begin position="25"/>
        <end position="1235"/>
    </location>
</feature>
<keyword evidence="3 7" id="KW-0732">Signal</keyword>
<dbReference type="PANTHER" id="PTHR22762">
    <property type="entry name" value="ALPHA-GLUCOSIDASE"/>
    <property type="match status" value="1"/>
</dbReference>
<keyword evidence="4" id="KW-0378">Hydrolase</keyword>
<sequence>MKFGFVSFFLWALFLLFSFDNSNETKFKKCKENAFCLRYRKFVEYIRKKSNNNGDNKKKDAINSIWSVNPEKLEFFKNCKLSKKNSILDLKSSEECSTLYFELKNTNHPKIPFLKCNLFIFKLGFFRLQIDDTGTGLSDYKRFKVGKEIMFKDNLVGGYLINEEDSDVHIKMSKNLIKMTIIREIVYKKSKETDNCKYILEIQLNPFKIESFLCNKKIATINGNQFFNFDRSGRIRSQTNTINTHFNRKININSYKDVLQETIYNFKNFKWSNFYKRLKQSIKNILYFGKDIIDIIDSVDIYSRGIWQEVFENFVDYKYYGPTAVGTDIQIHSCNDTYGLAEKTTSLNLQDFDEPYRFYNVDNYKYKLNSTDPIYGSSPMLISISDFDHEQKNQVLFSSILWINPSDTYVKINKMNNFNSEKYLDTWWVSETGILDLVILISTQLEELYYNLGIIMGFPYFAPRFSLGFHYSKWEYTNESRVYTIQNLLEKNNIPYDSIWLDIEHTFDKQYFTWNKTAFPNMNKMIQKLKDEDKHLIIISDPHINVNKGYFVYSFFEKLKYCNKNFSRITLSYKRMFRFLFIIKIFPILISKVNCQIQLIIKQDNISNSRFISRPFDSPWIKIPNLFYSKNNQIYDFIGECWPGPSKYLNLFSKNVGNYYSKYFQEMYKVHENIGYWLDMNEPSVFKLPELSLPKQVEFGNNGLDDRQVHSLYSFYHVKYAFNGLIRKFQGERRPFILTRSFWFGSHRYSNIWTGDTESSRNYYYYTIITNVRNAICGFSLTGSDIGGFDGIVNHDLLIRWFQLGIWFPFYRIHNSMNSVSRDFIFSSKILKNYIELRYSLIPYWYTLLAKYSFYGIPIIKPLFWLNQKDFNLRSINNSFLVGDSFTINSIGFNLFTIIKLHYYICNFNYNNNNNNKDYLYKIWYNLYTEEIYIDSKKQYFDNKYMNSTPDFVKGGSIIPYSSKSNILSSKEQLKNPIKLIIYLTGKLLDSNKFKNKILFPKITSYDYINEEFLYNNYIIDILTLHSEGSIYLDDGETYSYLRNEYIFDDIIFTLYHNNFKKNIGDYCLNIIDNIMEKNILLSTFDENYQKDKLRLFKENFGFEIYIKEKEYKLKNNIMSNNNDNHHILSLLDEDLSDIFKFKQANNINHKYNKKINKIEIKGIMIKPKEIILEKNIINNNSLIFQKLKYKLIKSKYSGDNNLIRGSLYSIEINLEENNNQINFGDYNWKIKILL</sequence>
<feature type="signal peptide" evidence="7">
    <location>
        <begin position="1"/>
        <end position="24"/>
    </location>
</feature>
<dbReference type="InterPro" id="IPR048395">
    <property type="entry name" value="Glyco_hydro_31_C"/>
</dbReference>
<dbReference type="GO" id="GO:0090599">
    <property type="term" value="F:alpha-glucosidase activity"/>
    <property type="evidence" value="ECO:0007669"/>
    <property type="project" value="TreeGrafter"/>
</dbReference>
<evidence type="ECO:0000256" key="2">
    <source>
        <dbReference type="ARBA" id="ARBA00007806"/>
    </source>
</evidence>
<dbReference type="PANTHER" id="PTHR22762:SF54">
    <property type="entry name" value="BCDNA.GH04962"/>
    <property type="match status" value="1"/>
</dbReference>
<dbReference type="EMBL" id="LN877954">
    <property type="protein sequence ID" value="CUV07687.1"/>
    <property type="molecule type" value="Genomic_DNA"/>
</dbReference>